<dbReference type="OrthoDB" id="5977782at2759"/>
<dbReference type="KEGG" id="cvn:111106941"/>
<name>A0A8B8B293_CRAVI</name>
<sequence>MQIYVALQAVVLLFFQQCKGVSVEDVTIIGAGIGGTYTGWRLRNSGLRIGIYEFSDRVGGRMYSRIFPDAPDIQVELGAMRIDTANNPRMVKAGFELGLKFAIFPEGLGRIPEHTLLYYRNTHLRTYELGGPRTPYNLRPEERLDPQLLAQSLSEKYSNYNGTNPHVELFSATTPDGIPLYLQSYEEVIQKTMISHEAREYIKDSSLFQFGFGQSQSLKNFPKTRRGFDRPKMTPDLPEIITVPTGMNSYPSEFMRQFLSSNPLRHSFRCNSQLVRISKSGGGIYRLKFMTTTTVNGTTLPTNKYFYVDTRNVILALPKEPIQRIQMPQLSNPTFISALNSVIDVQASKIFLVYNYPWWLSGSRNSTFTHSDQPYQRSYNWGISNKTGKAILLISYADKDNVPFWSRLQNTGKVISKRNDNTRVTNEVVAEAHRQLSLVYNIPLKLIPYPVDGMMFVWNRYPYNGGWVQWKPGTRWYDIKRYLTQPFGQDHIFINHGYWGADHNGWGESSLEAADDVLSFFDIASYLSTGIK</sequence>
<proteinExistence type="predicted"/>
<keyword evidence="3" id="KW-1185">Reference proteome</keyword>
<feature type="signal peptide" evidence="1">
    <location>
        <begin position="1"/>
        <end position="20"/>
    </location>
</feature>
<evidence type="ECO:0000259" key="2">
    <source>
        <dbReference type="Pfam" id="PF01593"/>
    </source>
</evidence>
<dbReference type="RefSeq" id="XP_022297530.1">
    <property type="nucleotide sequence ID" value="XM_022441822.1"/>
</dbReference>
<dbReference type="Pfam" id="PF01593">
    <property type="entry name" value="Amino_oxidase"/>
    <property type="match status" value="1"/>
</dbReference>
<evidence type="ECO:0000313" key="4">
    <source>
        <dbReference type="RefSeq" id="XP_022297530.1"/>
    </source>
</evidence>
<dbReference type="Gene3D" id="3.50.50.60">
    <property type="entry name" value="FAD/NAD(P)-binding domain"/>
    <property type="match status" value="1"/>
</dbReference>
<dbReference type="GeneID" id="111106941"/>
<dbReference type="AlphaFoldDB" id="A0A8B8B293"/>
<dbReference type="InterPro" id="IPR002937">
    <property type="entry name" value="Amino_oxidase"/>
</dbReference>
<dbReference type="InterPro" id="IPR050281">
    <property type="entry name" value="Flavin_monoamine_oxidase"/>
</dbReference>
<dbReference type="Proteomes" id="UP000694844">
    <property type="component" value="Chromosome 8"/>
</dbReference>
<gene>
    <name evidence="4" type="primary">LOC111106941</name>
</gene>
<reference evidence="4" key="1">
    <citation type="submission" date="2025-08" db="UniProtKB">
        <authorList>
            <consortium name="RefSeq"/>
        </authorList>
    </citation>
    <scope>IDENTIFICATION</scope>
    <source>
        <tissue evidence="4">Whole sample</tissue>
    </source>
</reference>
<dbReference type="PANTHER" id="PTHR10742">
    <property type="entry name" value="FLAVIN MONOAMINE OXIDASE"/>
    <property type="match status" value="1"/>
</dbReference>
<accession>A0A8B8B293</accession>
<dbReference type="PANTHER" id="PTHR10742:SF342">
    <property type="entry name" value="AMINE OXIDASE"/>
    <property type="match status" value="1"/>
</dbReference>
<evidence type="ECO:0000256" key="1">
    <source>
        <dbReference type="SAM" id="SignalP"/>
    </source>
</evidence>
<dbReference type="SUPFAM" id="SSF51905">
    <property type="entry name" value="FAD/NAD(P)-binding domain"/>
    <property type="match status" value="1"/>
</dbReference>
<dbReference type="GO" id="GO:0009063">
    <property type="term" value="P:amino acid catabolic process"/>
    <property type="evidence" value="ECO:0007669"/>
    <property type="project" value="TreeGrafter"/>
</dbReference>
<feature type="domain" description="Amine oxidase" evidence="2">
    <location>
        <begin position="39"/>
        <end position="517"/>
    </location>
</feature>
<keyword evidence="1" id="KW-0732">Signal</keyword>
<dbReference type="InterPro" id="IPR036188">
    <property type="entry name" value="FAD/NAD-bd_sf"/>
</dbReference>
<feature type="chain" id="PRO_5034094067" evidence="1">
    <location>
        <begin position="21"/>
        <end position="532"/>
    </location>
</feature>
<dbReference type="GO" id="GO:0001716">
    <property type="term" value="F:L-amino-acid oxidase activity"/>
    <property type="evidence" value="ECO:0007669"/>
    <property type="project" value="TreeGrafter"/>
</dbReference>
<evidence type="ECO:0000313" key="3">
    <source>
        <dbReference type="Proteomes" id="UP000694844"/>
    </source>
</evidence>
<protein>
    <submittedName>
        <fullName evidence="4">Achacin-like</fullName>
    </submittedName>
</protein>
<dbReference type="SUPFAM" id="SSF54373">
    <property type="entry name" value="FAD-linked reductases, C-terminal domain"/>
    <property type="match status" value="1"/>
</dbReference>
<organism evidence="3 4">
    <name type="scientific">Crassostrea virginica</name>
    <name type="common">Eastern oyster</name>
    <dbReference type="NCBI Taxonomy" id="6565"/>
    <lineage>
        <taxon>Eukaryota</taxon>
        <taxon>Metazoa</taxon>
        <taxon>Spiralia</taxon>
        <taxon>Lophotrochozoa</taxon>
        <taxon>Mollusca</taxon>
        <taxon>Bivalvia</taxon>
        <taxon>Autobranchia</taxon>
        <taxon>Pteriomorphia</taxon>
        <taxon>Ostreida</taxon>
        <taxon>Ostreoidea</taxon>
        <taxon>Ostreidae</taxon>
        <taxon>Crassostrea</taxon>
    </lineage>
</organism>